<dbReference type="SMART" id="SM00386">
    <property type="entry name" value="HAT"/>
    <property type="match status" value="6"/>
</dbReference>
<dbReference type="GeneID" id="36292241"/>
<feature type="compositionally biased region" description="Polar residues" evidence="8">
    <location>
        <begin position="177"/>
        <end position="192"/>
    </location>
</feature>
<dbReference type="AlphaFoldDB" id="A0A176ZXE8"/>
<feature type="region of interest" description="Disordered" evidence="8">
    <location>
        <begin position="844"/>
        <end position="927"/>
    </location>
</feature>
<dbReference type="SUPFAM" id="SSF48452">
    <property type="entry name" value="TPR-like"/>
    <property type="match status" value="2"/>
</dbReference>
<evidence type="ECO:0000256" key="8">
    <source>
        <dbReference type="SAM" id="MobiDB-lite"/>
    </source>
</evidence>
<evidence type="ECO:0000256" key="7">
    <source>
        <dbReference type="RuleBase" id="RU369035"/>
    </source>
</evidence>
<dbReference type="FunFam" id="1.25.40.1040:FF:000006">
    <property type="entry name" value="CFIA complex component Rna14, putative"/>
    <property type="match status" value="1"/>
</dbReference>
<comment type="function">
    <text evidence="1 7">Component of the cleavage factor IA (CFIA) complex, which is involved in the endonucleolytic cleavage during polyadenylation-dependent pre-mRNA 3'-end formation.</text>
</comment>
<dbReference type="GO" id="GO:0005737">
    <property type="term" value="C:cytoplasm"/>
    <property type="evidence" value="ECO:0007669"/>
    <property type="project" value="UniProtKB-SubCell"/>
</dbReference>
<gene>
    <name evidence="10" type="primary">RNA14</name>
    <name evidence="10" type="ORF">VC83_09204</name>
</gene>
<feature type="domain" description="Suppressor of forked" evidence="9">
    <location>
        <begin position="213"/>
        <end position="823"/>
    </location>
</feature>
<dbReference type="eggNOG" id="KOG1914">
    <property type="taxonomic scope" value="Eukaryota"/>
</dbReference>
<comment type="subcellular location">
    <subcellularLocation>
        <location evidence="2 7">Cytoplasm</location>
    </subcellularLocation>
    <subcellularLocation>
        <location evidence="7">Nucleus</location>
    </subcellularLocation>
    <text evidence="7">Nucleus and/or cytoplasm.</text>
</comment>
<dbReference type="OrthoDB" id="26282at2759"/>
<evidence type="ECO:0000256" key="2">
    <source>
        <dbReference type="ARBA" id="ARBA00004496"/>
    </source>
</evidence>
<dbReference type="VEuPathDB" id="FungiDB:GMDG_07841"/>
<evidence type="ECO:0000256" key="1">
    <source>
        <dbReference type="ARBA" id="ARBA00002863"/>
    </source>
</evidence>
<evidence type="ECO:0000256" key="6">
    <source>
        <dbReference type="ARBA" id="ARBA00023242"/>
    </source>
</evidence>
<feature type="compositionally biased region" description="Polar residues" evidence="8">
    <location>
        <begin position="77"/>
        <end position="91"/>
    </location>
</feature>
<feature type="region of interest" description="Disordered" evidence="8">
    <location>
        <begin position="1"/>
        <end position="123"/>
    </location>
</feature>
<dbReference type="GO" id="GO:0005634">
    <property type="term" value="C:nucleus"/>
    <property type="evidence" value="ECO:0007669"/>
    <property type="project" value="UniProtKB-SubCell"/>
</dbReference>
<dbReference type="InterPro" id="IPR011990">
    <property type="entry name" value="TPR-like_helical_dom_sf"/>
</dbReference>
<dbReference type="InterPro" id="IPR008847">
    <property type="entry name" value="Suf"/>
</dbReference>
<dbReference type="InterPro" id="IPR003107">
    <property type="entry name" value="HAT"/>
</dbReference>
<dbReference type="PANTHER" id="PTHR19980:SF0">
    <property type="entry name" value="CLEAVAGE STIMULATION FACTOR SUBUNIT 3"/>
    <property type="match status" value="1"/>
</dbReference>
<keyword evidence="3 7" id="KW-0963">Cytoplasm</keyword>
<keyword evidence="5" id="KW-0677">Repeat</keyword>
<protein>
    <recommendedName>
        <fullName evidence="7">mRNA 3'-end-processing protein RNA14</fullName>
    </recommendedName>
</protein>
<reference evidence="10" key="1">
    <citation type="submission" date="2016-03" db="EMBL/GenBank/DDBJ databases">
        <title>Updated assembly of Pseudogymnoascus destructans, the fungus causing white-nose syndrome of bats.</title>
        <authorList>
            <person name="Palmer J.M."/>
            <person name="Drees K.P."/>
            <person name="Foster J.T."/>
            <person name="Lindner D.L."/>
        </authorList>
    </citation>
    <scope>NUCLEOTIDE SEQUENCE [LARGE SCALE GENOMIC DNA]</scope>
    <source>
        <strain evidence="10">20631-21</strain>
    </source>
</reference>
<dbReference type="Pfam" id="PF05843">
    <property type="entry name" value="Suf"/>
    <property type="match status" value="1"/>
</dbReference>
<dbReference type="PANTHER" id="PTHR19980">
    <property type="entry name" value="RNA CLEAVAGE STIMULATION FACTOR"/>
    <property type="match status" value="1"/>
</dbReference>
<proteinExistence type="predicted"/>
<evidence type="ECO:0000259" key="9">
    <source>
        <dbReference type="Pfam" id="PF05843"/>
    </source>
</evidence>
<accession>A0A176ZXE8</accession>
<organism evidence="10">
    <name type="scientific">Pseudogymnoascus destructans</name>
    <dbReference type="NCBI Taxonomy" id="655981"/>
    <lineage>
        <taxon>Eukaryota</taxon>
        <taxon>Fungi</taxon>
        <taxon>Dikarya</taxon>
        <taxon>Ascomycota</taxon>
        <taxon>Pezizomycotina</taxon>
        <taxon>Leotiomycetes</taxon>
        <taxon>Thelebolales</taxon>
        <taxon>Thelebolaceae</taxon>
        <taxon>Pseudogymnoascus</taxon>
    </lineage>
</organism>
<dbReference type="GO" id="GO:0003729">
    <property type="term" value="F:mRNA binding"/>
    <property type="evidence" value="ECO:0007669"/>
    <property type="project" value="TreeGrafter"/>
</dbReference>
<evidence type="ECO:0000313" key="10">
    <source>
        <dbReference type="EMBL" id="OAF54558.1"/>
    </source>
</evidence>
<dbReference type="GO" id="GO:0180010">
    <property type="term" value="P:co-transcriptional mRNA 3'-end processing, cleavage and polyadenylation pathway"/>
    <property type="evidence" value="ECO:0007669"/>
    <property type="project" value="UniProtKB-UniRule"/>
</dbReference>
<keyword evidence="4 7" id="KW-0507">mRNA processing</keyword>
<dbReference type="RefSeq" id="XP_024319862.1">
    <property type="nucleotide sequence ID" value="XM_024472649.1"/>
</dbReference>
<sequence>MAEDDAEIALLHQMQSGQESVSWGQGADDTEEGVDATNTENSDQPVKEEEKDFSDDQVLCALSPSDALSDGEEYNPESANPIPSHTTTSLAGTGPPSRASPARKSKTIGGFLADESDDEDDVEIATSKSATLLQLPTSGPTRSVSRSPLHLEAVPQDSAAQTPVPALETLNPLGDGEQTSAGVSNQASTPNASATVTAPIAGTSLPKARLPHDRVGILEDRIKEDSRGDLDAWLSLITEHRNRNKLDDARVVYDRFFKVFPMAADIWVAYAEMELGIDNFFAAEQIFGKSLLTVPHVQLWSVYLNYIRRRNDLTNDVTGSARATISQAYDFVLANVGIDRDSGKIWQEYIQFIRSAPGQIGGSSWQDQQKMDQMRKAYQRAVCVPMSNVNALWKEYDQFEMSLNKITGRKFLQEKSPSYMTARSANTAMERITRGLVRTNLPRLPPALGFEGDKEYLEQVGFWRKWINWEQEDPLVFRDEDIQAYKQRVIYVYKHAVMALRFWPEMWVEAAEWSFNNGMEKEGNDFLSQGIAANPESCLLAFKQADRLETMLPMEEGEEGLVSRGAAVRAPYNTLLDALYDLIKKLKTRENAELARIQEFAMLDSSAIPAFDRVDDDEDDTDRLLKEAKESARDNQLKIVKQGYHMQSELTQRTLSFAWIALMRAMRRVQGKGKVNAPVGGSRQILSDARVKGKITSDVYIASALIEHNVYKDPAGTKIFEKGAKLFPEDELFILEYLKHLLSIGDTTNARAVFETSVNRLTQKLENVAKAKPLYVFFHKYESEYGELSQINRLEQRMADLFPDDQRLARFSSRYSSERFDPTVVRLIISPVAQMRPKSIMQSIEEPISVQPSPRPQYREISPRPQPRQEANPIPAYLQPTNSPKRPLGGEESDNESGRPRKLVRGESPLKGAAGRRLDQQKRMQQTHGGVQQWQSNGAAQFMIPRDITFLLSIIPRAETYNATLFNAEAMVRLLDKTPIPDYSAWKASRDQAPRYY</sequence>
<feature type="compositionally biased region" description="Polar residues" evidence="8">
    <location>
        <begin position="13"/>
        <end position="23"/>
    </location>
</feature>
<dbReference type="EMBL" id="KV441419">
    <property type="protein sequence ID" value="OAF54558.1"/>
    <property type="molecule type" value="Genomic_DNA"/>
</dbReference>
<name>A0A176ZXE8_9PEZI</name>
<feature type="region of interest" description="Disordered" evidence="8">
    <location>
        <begin position="167"/>
        <end position="192"/>
    </location>
</feature>
<feature type="compositionally biased region" description="Acidic residues" evidence="8">
    <location>
        <begin position="114"/>
        <end position="123"/>
    </location>
</feature>
<evidence type="ECO:0000256" key="4">
    <source>
        <dbReference type="ARBA" id="ARBA00022664"/>
    </source>
</evidence>
<evidence type="ECO:0000256" key="5">
    <source>
        <dbReference type="ARBA" id="ARBA00022737"/>
    </source>
</evidence>
<keyword evidence="6 7" id="KW-0539">Nucleus</keyword>
<evidence type="ECO:0000256" key="3">
    <source>
        <dbReference type="ARBA" id="ARBA00022490"/>
    </source>
</evidence>
<dbReference type="InterPro" id="IPR045243">
    <property type="entry name" value="Rna14-like"/>
</dbReference>
<dbReference type="Proteomes" id="UP000077154">
    <property type="component" value="Unassembled WGS sequence"/>
</dbReference>
<dbReference type="Gene3D" id="1.25.40.1040">
    <property type="match status" value="1"/>
</dbReference>